<dbReference type="InterPro" id="IPR050365">
    <property type="entry name" value="TIM50"/>
</dbReference>
<keyword evidence="1" id="KW-0813">Transport</keyword>
<dbReference type="PANTHER" id="PTHR12210">
    <property type="entry name" value="DULLARD PROTEIN PHOSPHATASE"/>
    <property type="match status" value="1"/>
</dbReference>
<dbReference type="PROSITE" id="PS50969">
    <property type="entry name" value="FCP1"/>
    <property type="match status" value="1"/>
</dbReference>
<dbReference type="InterPro" id="IPR023214">
    <property type="entry name" value="HAD_sf"/>
</dbReference>
<dbReference type="InterPro" id="IPR004274">
    <property type="entry name" value="FCP1_dom"/>
</dbReference>
<dbReference type="CDD" id="cd07521">
    <property type="entry name" value="HAD_FCP1-like"/>
    <property type="match status" value="1"/>
</dbReference>
<reference evidence="3" key="1">
    <citation type="submission" date="2021-01" db="EMBL/GenBank/DDBJ databases">
        <authorList>
            <person name="Corre E."/>
            <person name="Pelletier E."/>
            <person name="Niang G."/>
            <person name="Scheremetjew M."/>
            <person name="Finn R."/>
            <person name="Kale V."/>
            <person name="Holt S."/>
            <person name="Cochrane G."/>
            <person name="Meng A."/>
            <person name="Brown T."/>
            <person name="Cohen L."/>
        </authorList>
    </citation>
    <scope>NUCLEOTIDE SEQUENCE</scope>
    <source>
        <strain evidence="3">CCMP1594</strain>
    </source>
</reference>
<dbReference type="EMBL" id="HBJA01070501">
    <property type="protein sequence ID" value="CAE0813611.1"/>
    <property type="molecule type" value="Transcribed_RNA"/>
</dbReference>
<feature type="domain" description="FCP1 homology" evidence="2">
    <location>
        <begin position="115"/>
        <end position="257"/>
    </location>
</feature>
<organism evidence="3">
    <name type="scientific">Eutreptiella gymnastica</name>
    <dbReference type="NCBI Taxonomy" id="73025"/>
    <lineage>
        <taxon>Eukaryota</taxon>
        <taxon>Discoba</taxon>
        <taxon>Euglenozoa</taxon>
        <taxon>Euglenida</taxon>
        <taxon>Spirocuta</taxon>
        <taxon>Euglenophyceae</taxon>
        <taxon>Eutreptiales</taxon>
        <taxon>Eutreptiaceae</taxon>
        <taxon>Eutreptiella</taxon>
    </lineage>
</organism>
<gene>
    <name evidence="3" type="ORF">EGYM00163_LOCUS24762</name>
</gene>
<evidence type="ECO:0000256" key="1">
    <source>
        <dbReference type="RuleBase" id="RU365079"/>
    </source>
</evidence>
<dbReference type="Pfam" id="PF03031">
    <property type="entry name" value="NIF"/>
    <property type="match status" value="1"/>
</dbReference>
<keyword evidence="1" id="KW-0496">Mitochondrion</keyword>
<dbReference type="GO" id="GO:0005744">
    <property type="term" value="C:TIM23 mitochondrial import inner membrane translocase complex"/>
    <property type="evidence" value="ECO:0007669"/>
    <property type="project" value="UniProtKB-UniRule"/>
</dbReference>
<dbReference type="SUPFAM" id="SSF56784">
    <property type="entry name" value="HAD-like"/>
    <property type="match status" value="1"/>
</dbReference>
<proteinExistence type="inferred from homology"/>
<dbReference type="AlphaFoldDB" id="A0A7S4D367"/>
<dbReference type="Gene3D" id="3.40.50.1000">
    <property type="entry name" value="HAD superfamily/HAD-like"/>
    <property type="match status" value="1"/>
</dbReference>
<protein>
    <recommendedName>
        <fullName evidence="1">Mitochondrial import inner membrane translocase subunit TIM50</fullName>
    </recommendedName>
</protein>
<dbReference type="GO" id="GO:0015031">
    <property type="term" value="P:protein transport"/>
    <property type="evidence" value="ECO:0007669"/>
    <property type="project" value="UniProtKB-KW"/>
</dbReference>
<keyword evidence="1" id="KW-0809">Transit peptide</keyword>
<evidence type="ECO:0000259" key="2">
    <source>
        <dbReference type="PROSITE" id="PS50969"/>
    </source>
</evidence>
<dbReference type="InterPro" id="IPR036412">
    <property type="entry name" value="HAD-like_sf"/>
</dbReference>
<name>A0A7S4D367_9EUGL</name>
<comment type="subcellular location">
    <subcellularLocation>
        <location evidence="1">Mitochondrion inner membrane</location>
        <topology evidence="1">Single-pass membrane protein</topology>
    </subcellularLocation>
</comment>
<keyword evidence="1" id="KW-0811">Translocation</keyword>
<comment type="function">
    <text evidence="1">Essential component of the TIM23 complex, a complex that mediates the translocation of transit peptide-containing proteins across the mitochondrial inner membrane.</text>
</comment>
<accession>A0A7S4D367</accession>
<comment type="subunit">
    <text evidence="1">Component of the TIM23 complex.</text>
</comment>
<evidence type="ECO:0000313" key="3">
    <source>
        <dbReference type="EMBL" id="CAE0813611.1"/>
    </source>
</evidence>
<keyword evidence="1" id="KW-0653">Protein transport</keyword>
<dbReference type="SMART" id="SM00577">
    <property type="entry name" value="CPDc"/>
    <property type="match status" value="1"/>
</dbReference>
<comment type="similarity">
    <text evidence="1">Belongs to the TIM50 family.</text>
</comment>
<sequence length="293" mass="32411">MTIAEVVEVVGRDVAACPLETHAVKMEHDQCVKPNFTGPLDEQLTDDIVCEDDDLDSLLALSPGTVPTDGIETLAALAEPSEVDEMDIIEDSCESPGLAELHMCHIDNVPPQRAEFQGKLTVVFDLDETLAYARDGTIRIRPHVGEMLKVLQDRCEVLIWTAGVKSYAHRVVTALDTDRVIQHCICRHDAWFQAPGGHSYVKDLTALGRDLRRTIIIENTPDCVVKNPLNSIIVSDYIRENSSDHTMAVITRVLDGLVDSKLSVPEYLSTSLHLRLETLKNASGDTLSVFMLR</sequence>